<evidence type="ECO:0000313" key="7">
    <source>
        <dbReference type="Proteomes" id="UP000005707"/>
    </source>
</evidence>
<dbReference type="SMART" id="SM00345">
    <property type="entry name" value="HTH_GNTR"/>
    <property type="match status" value="1"/>
</dbReference>
<gene>
    <name evidence="6" type="primary">exuR</name>
    <name evidence="6" type="ORF">HLPCO_000748</name>
</gene>
<evidence type="ECO:0000313" key="6">
    <source>
        <dbReference type="EMBL" id="ERJ13129.1"/>
    </source>
</evidence>
<dbReference type="GO" id="GO:0006813">
    <property type="term" value="P:potassium ion transport"/>
    <property type="evidence" value="ECO:0007669"/>
    <property type="project" value="InterPro"/>
</dbReference>
<dbReference type="STRING" id="1033810.HLPCO_000748"/>
<dbReference type="InterPro" id="IPR036388">
    <property type="entry name" value="WH-like_DNA-bd_sf"/>
</dbReference>
<dbReference type="Proteomes" id="UP000005707">
    <property type="component" value="Unassembled WGS sequence"/>
</dbReference>
<evidence type="ECO:0000259" key="5">
    <source>
        <dbReference type="PROSITE" id="PS51202"/>
    </source>
</evidence>
<dbReference type="InterPro" id="IPR036721">
    <property type="entry name" value="RCK_C_sf"/>
</dbReference>
<feature type="domain" description="RCK C-terminal" evidence="5">
    <location>
        <begin position="123"/>
        <end position="207"/>
    </location>
</feature>
<dbReference type="SUPFAM" id="SSF46785">
    <property type="entry name" value="Winged helix' DNA-binding domain"/>
    <property type="match status" value="1"/>
</dbReference>
<dbReference type="eggNOG" id="COG2188">
    <property type="taxonomic scope" value="Bacteria"/>
</dbReference>
<evidence type="ECO:0000256" key="3">
    <source>
        <dbReference type="ARBA" id="ARBA00023163"/>
    </source>
</evidence>
<protein>
    <submittedName>
        <fullName evidence="6">Exu regulon transcriptional regulator protein</fullName>
        <ecNumber evidence="6">2.4.1.182</ecNumber>
    </submittedName>
</protein>
<dbReference type="GO" id="GO:0008915">
    <property type="term" value="F:lipid-A-disaccharide synthase activity"/>
    <property type="evidence" value="ECO:0007669"/>
    <property type="project" value="UniProtKB-EC"/>
</dbReference>
<keyword evidence="6" id="KW-0808">Transferase</keyword>
<keyword evidence="6" id="KW-0328">Glycosyltransferase</keyword>
<dbReference type="RefSeq" id="WP_008826860.1">
    <property type="nucleotide sequence ID" value="NZ_AFNU02000002.1"/>
</dbReference>
<dbReference type="SUPFAM" id="SSF116726">
    <property type="entry name" value="TrkA C-terminal domain-like"/>
    <property type="match status" value="1"/>
</dbReference>
<proteinExistence type="predicted"/>
<dbReference type="EMBL" id="AFNU02000002">
    <property type="protein sequence ID" value="ERJ13129.1"/>
    <property type="molecule type" value="Genomic_DNA"/>
</dbReference>
<dbReference type="PROSITE" id="PS51202">
    <property type="entry name" value="RCK_C"/>
    <property type="match status" value="1"/>
</dbReference>
<dbReference type="FunCoup" id="U2FQ06">
    <property type="interactions" value="141"/>
</dbReference>
<dbReference type="GO" id="GO:0003677">
    <property type="term" value="F:DNA binding"/>
    <property type="evidence" value="ECO:0007669"/>
    <property type="project" value="UniProtKB-KW"/>
</dbReference>
<keyword evidence="3" id="KW-0804">Transcription</keyword>
<evidence type="ECO:0000256" key="2">
    <source>
        <dbReference type="ARBA" id="ARBA00023125"/>
    </source>
</evidence>
<reference evidence="6 7" key="2">
    <citation type="journal article" date="2013" name="PLoS ONE">
        <title>INDIGO - INtegrated Data Warehouse of MIcrobial GenOmes with Examples from the Red Sea Extremophiles.</title>
        <authorList>
            <person name="Alam I."/>
            <person name="Antunes A."/>
            <person name="Kamau A.A."/>
            <person name="Ba Alawi W."/>
            <person name="Kalkatawi M."/>
            <person name="Stingl U."/>
            <person name="Bajic V.B."/>
        </authorList>
    </citation>
    <scope>NUCLEOTIDE SEQUENCE [LARGE SCALE GENOMIC DNA]</scope>
    <source>
        <strain evidence="6 7">SSD-17B</strain>
    </source>
</reference>
<dbReference type="AlphaFoldDB" id="U2FQ06"/>
<evidence type="ECO:0000256" key="1">
    <source>
        <dbReference type="ARBA" id="ARBA00023015"/>
    </source>
</evidence>
<keyword evidence="1" id="KW-0805">Transcription regulation</keyword>
<sequence>MSKSIKEAKYQEIALRIAKRINNGELRVGEKLRGRSILSSEYNVSSETIRKAIRLLANHGVVEVKERSGIFVISIAAAQAYIKKHLQEKRDKDLYNEIMVLFEQQKETQKDISDKVRKFATISGQREFNHFPFQYFHITIQALCPYINTSIKSIPLWEHTKGTIIAIEKDGNFIPSPNPNTKLSENNILYVLGDENVYKNTLFFLTKPDLS</sequence>
<keyword evidence="2" id="KW-0238">DNA-binding</keyword>
<accession>U2FQ06</accession>
<reference evidence="6 7" key="1">
    <citation type="journal article" date="2011" name="J. Bacteriol.">
        <title>Genome sequence of Haloplasma contractile, an unusual contractile bacterium from a deep-sea anoxic brine lake.</title>
        <authorList>
            <person name="Antunes A."/>
            <person name="Alam I."/>
            <person name="El Dorry H."/>
            <person name="Siam R."/>
            <person name="Robertson A."/>
            <person name="Bajic V.B."/>
            <person name="Stingl U."/>
        </authorList>
    </citation>
    <scope>NUCLEOTIDE SEQUENCE [LARGE SCALE GENOMIC DNA]</scope>
    <source>
        <strain evidence="6 7">SSD-17B</strain>
    </source>
</reference>
<dbReference type="GO" id="GO:0008324">
    <property type="term" value="F:monoatomic cation transmembrane transporter activity"/>
    <property type="evidence" value="ECO:0007669"/>
    <property type="project" value="InterPro"/>
</dbReference>
<dbReference type="PANTHER" id="PTHR44846:SF1">
    <property type="entry name" value="MANNOSYL-D-GLYCERATE TRANSPORT_METABOLISM SYSTEM REPRESSOR MNGR-RELATED"/>
    <property type="match status" value="1"/>
</dbReference>
<dbReference type="PANTHER" id="PTHR44846">
    <property type="entry name" value="MANNOSYL-D-GLYCERATE TRANSPORT/METABOLISM SYSTEM REPRESSOR MNGR-RELATED"/>
    <property type="match status" value="1"/>
</dbReference>
<dbReference type="Gene3D" id="3.30.70.1450">
    <property type="entry name" value="Regulator of K+ conductance, C-terminal domain"/>
    <property type="match status" value="1"/>
</dbReference>
<dbReference type="PROSITE" id="PS50949">
    <property type="entry name" value="HTH_GNTR"/>
    <property type="match status" value="1"/>
</dbReference>
<dbReference type="InterPro" id="IPR006037">
    <property type="entry name" value="RCK_C"/>
</dbReference>
<dbReference type="InParanoid" id="U2FQ06"/>
<evidence type="ECO:0000259" key="4">
    <source>
        <dbReference type="PROSITE" id="PS50949"/>
    </source>
</evidence>
<dbReference type="Gene3D" id="1.10.10.10">
    <property type="entry name" value="Winged helix-like DNA-binding domain superfamily/Winged helix DNA-binding domain"/>
    <property type="match status" value="1"/>
</dbReference>
<dbReference type="EC" id="2.4.1.182" evidence="6"/>
<dbReference type="OrthoDB" id="226679at2"/>
<comment type="caution">
    <text evidence="6">The sequence shown here is derived from an EMBL/GenBank/DDBJ whole genome shotgun (WGS) entry which is preliminary data.</text>
</comment>
<dbReference type="GO" id="GO:0045892">
    <property type="term" value="P:negative regulation of DNA-templated transcription"/>
    <property type="evidence" value="ECO:0007669"/>
    <property type="project" value="TreeGrafter"/>
</dbReference>
<dbReference type="Pfam" id="PF00392">
    <property type="entry name" value="GntR"/>
    <property type="match status" value="1"/>
</dbReference>
<dbReference type="GO" id="GO:0003700">
    <property type="term" value="F:DNA-binding transcription factor activity"/>
    <property type="evidence" value="ECO:0007669"/>
    <property type="project" value="InterPro"/>
</dbReference>
<dbReference type="CDD" id="cd07377">
    <property type="entry name" value="WHTH_GntR"/>
    <property type="match status" value="1"/>
</dbReference>
<name>U2FQ06_9MOLU</name>
<dbReference type="Pfam" id="PF02080">
    <property type="entry name" value="TrkA_C"/>
    <property type="match status" value="1"/>
</dbReference>
<dbReference type="InterPro" id="IPR036390">
    <property type="entry name" value="WH_DNA-bd_sf"/>
</dbReference>
<dbReference type="InterPro" id="IPR000524">
    <property type="entry name" value="Tscrpt_reg_HTH_GntR"/>
</dbReference>
<feature type="domain" description="HTH gntR-type" evidence="4">
    <location>
        <begin position="7"/>
        <end position="75"/>
    </location>
</feature>
<keyword evidence="7" id="KW-1185">Reference proteome</keyword>
<organism evidence="6 7">
    <name type="scientific">Haloplasma contractile SSD-17B</name>
    <dbReference type="NCBI Taxonomy" id="1033810"/>
    <lineage>
        <taxon>Bacteria</taxon>
        <taxon>Bacillati</taxon>
        <taxon>Mycoplasmatota</taxon>
        <taxon>Mollicutes</taxon>
        <taxon>Haloplasmatales</taxon>
        <taxon>Haloplasmataceae</taxon>
        <taxon>Haloplasma</taxon>
    </lineage>
</organism>
<dbReference type="InterPro" id="IPR050679">
    <property type="entry name" value="Bact_HTH_transcr_reg"/>
</dbReference>